<protein>
    <submittedName>
        <fullName evidence="2">Uncharacterized protein</fullName>
    </submittedName>
</protein>
<keyword evidence="1" id="KW-0812">Transmembrane</keyword>
<dbReference type="AlphaFoldDB" id="A0A1F6WNA4"/>
<sequence>MFLLSLLKTYKTYRDVKGVHDNTEEGLSDISFDIVRPVFAIVSLILLGLIIVFVVLFAILDSTTLEIVCFILIGLLALVRLITEIVRSIMTRITKSIVRDGKKLIQ</sequence>
<accession>A0A1F6WNA4</accession>
<feature type="transmembrane region" description="Helical" evidence="1">
    <location>
        <begin position="38"/>
        <end position="59"/>
    </location>
</feature>
<keyword evidence="1" id="KW-0472">Membrane</keyword>
<evidence type="ECO:0000313" key="3">
    <source>
        <dbReference type="Proteomes" id="UP000179448"/>
    </source>
</evidence>
<evidence type="ECO:0000256" key="1">
    <source>
        <dbReference type="SAM" id="Phobius"/>
    </source>
</evidence>
<dbReference type="Proteomes" id="UP000179448">
    <property type="component" value="Unassembled WGS sequence"/>
</dbReference>
<feature type="transmembrane region" description="Helical" evidence="1">
    <location>
        <begin position="65"/>
        <end position="83"/>
    </location>
</feature>
<evidence type="ECO:0000313" key="2">
    <source>
        <dbReference type="EMBL" id="OGI83392.1"/>
    </source>
</evidence>
<name>A0A1F6WNA4_9BACT</name>
<proteinExistence type="predicted"/>
<keyword evidence="1" id="KW-1133">Transmembrane helix</keyword>
<dbReference type="EMBL" id="MFUQ01000018">
    <property type="protein sequence ID" value="OGI83392.1"/>
    <property type="molecule type" value="Genomic_DNA"/>
</dbReference>
<organism evidence="2 3">
    <name type="scientific">Candidatus Nomurabacteria bacterium RIFCSPLOWO2_01_FULL_36_10b</name>
    <dbReference type="NCBI Taxonomy" id="1801766"/>
    <lineage>
        <taxon>Bacteria</taxon>
        <taxon>Candidatus Nomuraibacteriota</taxon>
    </lineage>
</organism>
<gene>
    <name evidence="2" type="ORF">A2997_01560</name>
</gene>
<comment type="caution">
    <text evidence="2">The sequence shown here is derived from an EMBL/GenBank/DDBJ whole genome shotgun (WGS) entry which is preliminary data.</text>
</comment>
<reference evidence="2 3" key="1">
    <citation type="journal article" date="2016" name="Nat. Commun.">
        <title>Thousands of microbial genomes shed light on interconnected biogeochemical processes in an aquifer system.</title>
        <authorList>
            <person name="Anantharaman K."/>
            <person name="Brown C.T."/>
            <person name="Hug L.A."/>
            <person name="Sharon I."/>
            <person name="Castelle C.J."/>
            <person name="Probst A.J."/>
            <person name="Thomas B.C."/>
            <person name="Singh A."/>
            <person name="Wilkins M.J."/>
            <person name="Karaoz U."/>
            <person name="Brodie E.L."/>
            <person name="Williams K.H."/>
            <person name="Hubbard S.S."/>
            <person name="Banfield J.F."/>
        </authorList>
    </citation>
    <scope>NUCLEOTIDE SEQUENCE [LARGE SCALE GENOMIC DNA]</scope>
</reference>